<keyword evidence="13" id="KW-1185">Reference proteome</keyword>
<dbReference type="RefSeq" id="WP_121576321.1">
    <property type="nucleotide sequence ID" value="NZ_MJLZ01000050.1"/>
</dbReference>
<evidence type="ECO:0000256" key="6">
    <source>
        <dbReference type="ARBA" id="ARBA00022692"/>
    </source>
</evidence>
<sequence length="433" mass="48664">MRRRWKARVLTHRLFKKQAGKWGGTALCAEESVSLETQAQHADTLIIRLPVEEQGDIEWLAWSLTGESALAQGRGDIAQVRNALAAFSSVGAVRVLVPATEVTLHKVSLPRLANRQLAQALPFMLEDQLAAEVEQLHFAVLEKQGNEATVAVVEKSRMQHWQMQCRGLEIVADTLLPDAWVLPRHQDGWSALNHQGVWLFRQENGLTMAAESSWCADLLSAVAPTPGGYCYSIPTPAGEWQPQPETDLFRLAAKMPLLRAPADLRQGEFAPATPWRVTLLAWRGVSVAALCYVLLLMGQAGWSHYQLYQQAAWWRQQSVRVYQQIFPTETQVVNPRSQMQRHLLQASAVKDGPGLMRQLNPLQQLITKNGDIQIRSLSYDRAEAALRLSLQATSYPSLEQFQRQAAAYYQVQAGDMRQENQYVEGWLTLRSQP</sequence>
<dbReference type="GO" id="GO:0009276">
    <property type="term" value="C:Gram-negative-bacterium-type cell wall"/>
    <property type="evidence" value="ECO:0007669"/>
    <property type="project" value="InterPro"/>
</dbReference>
<dbReference type="CDD" id="cd24017">
    <property type="entry name" value="ASKHA_T2SSL_N"/>
    <property type="match status" value="1"/>
</dbReference>
<evidence type="ECO:0000256" key="7">
    <source>
        <dbReference type="ARBA" id="ARBA00022927"/>
    </source>
</evidence>
<dbReference type="AlphaFoldDB" id="A0A421DKC6"/>
<evidence type="ECO:0000256" key="2">
    <source>
        <dbReference type="ARBA" id="ARBA00005318"/>
    </source>
</evidence>
<comment type="caution">
    <text evidence="12">The sequence shown here is derived from an EMBL/GenBank/DDBJ whole genome shotgun (WGS) entry which is preliminary data.</text>
</comment>
<reference evidence="12 13" key="1">
    <citation type="submission" date="2016-09" db="EMBL/GenBank/DDBJ databases">
        <authorList>
            <person name="Doonan J."/>
            <person name="Pachebat J.A."/>
            <person name="Golyshin P.N."/>
            <person name="Denman S."/>
            <person name="Mcdonald J.E."/>
        </authorList>
    </citation>
    <scope>NUCLEOTIDE SEQUENCE [LARGE SCALE GENOMIC DNA]</scope>
    <source>
        <strain evidence="12 13">NCPPB 3934</strain>
    </source>
</reference>
<evidence type="ECO:0000256" key="8">
    <source>
        <dbReference type="ARBA" id="ARBA00022989"/>
    </source>
</evidence>
<dbReference type="GO" id="GO:0015627">
    <property type="term" value="C:type II protein secretion system complex"/>
    <property type="evidence" value="ECO:0007669"/>
    <property type="project" value="InterPro"/>
</dbReference>
<evidence type="ECO:0000313" key="13">
    <source>
        <dbReference type="Proteomes" id="UP000285648"/>
    </source>
</evidence>
<gene>
    <name evidence="12" type="ORF">BIY29_16740</name>
</gene>
<keyword evidence="8" id="KW-1133">Transmembrane helix</keyword>
<evidence type="ECO:0000256" key="3">
    <source>
        <dbReference type="ARBA" id="ARBA00022448"/>
    </source>
</evidence>
<evidence type="ECO:0000256" key="4">
    <source>
        <dbReference type="ARBA" id="ARBA00022475"/>
    </source>
</evidence>
<protein>
    <submittedName>
        <fullName evidence="12">Type II secretion system protein GspL</fullName>
    </submittedName>
</protein>
<keyword evidence="9" id="KW-0472">Membrane</keyword>
<evidence type="ECO:0000256" key="9">
    <source>
        <dbReference type="ARBA" id="ARBA00023136"/>
    </source>
</evidence>
<keyword evidence="5" id="KW-0997">Cell inner membrane</keyword>
<dbReference type="OrthoDB" id="7011844at2"/>
<comment type="subcellular location">
    <subcellularLocation>
        <location evidence="1">Cell inner membrane</location>
        <topology evidence="1">Single-pass membrane protein</topology>
    </subcellularLocation>
</comment>
<proteinExistence type="inferred from homology"/>
<evidence type="ECO:0000259" key="10">
    <source>
        <dbReference type="Pfam" id="PF05134"/>
    </source>
</evidence>
<dbReference type="InterPro" id="IPR025691">
    <property type="entry name" value="GspL_pp_dom"/>
</dbReference>
<feature type="domain" description="GspL cytoplasmic actin-ATPase-like" evidence="10">
    <location>
        <begin position="45"/>
        <end position="271"/>
    </location>
</feature>
<keyword evidence="4" id="KW-1003">Cell membrane</keyword>
<keyword evidence="7" id="KW-0653">Protein transport</keyword>
<dbReference type="EMBL" id="MJLZ01000050">
    <property type="protein sequence ID" value="RLM19440.1"/>
    <property type="molecule type" value="Genomic_DNA"/>
</dbReference>
<organism evidence="12 13">
    <name type="scientific">Brenneria alni</name>
    <dbReference type="NCBI Taxonomy" id="71656"/>
    <lineage>
        <taxon>Bacteria</taxon>
        <taxon>Pseudomonadati</taxon>
        <taxon>Pseudomonadota</taxon>
        <taxon>Gammaproteobacteria</taxon>
        <taxon>Enterobacterales</taxon>
        <taxon>Pectobacteriaceae</taxon>
        <taxon>Brenneria</taxon>
    </lineage>
</organism>
<dbReference type="Pfam" id="PF05134">
    <property type="entry name" value="T2SSL"/>
    <property type="match status" value="1"/>
</dbReference>
<dbReference type="NCBIfam" id="TIGR01709">
    <property type="entry name" value="typeII_sec_gspL"/>
    <property type="match status" value="1"/>
</dbReference>
<dbReference type="InterPro" id="IPR024230">
    <property type="entry name" value="GspL_cyto_dom"/>
</dbReference>
<keyword evidence="6" id="KW-0812">Transmembrane</keyword>
<dbReference type="Pfam" id="PF12693">
    <property type="entry name" value="GspL_C"/>
    <property type="match status" value="1"/>
</dbReference>
<dbReference type="GO" id="GO:0015628">
    <property type="term" value="P:protein secretion by the type II secretion system"/>
    <property type="evidence" value="ECO:0007669"/>
    <property type="project" value="InterPro"/>
</dbReference>
<dbReference type="Gene3D" id="3.30.420.370">
    <property type="match status" value="1"/>
</dbReference>
<feature type="domain" description="GspL periplasmic" evidence="11">
    <location>
        <begin position="279"/>
        <end position="432"/>
    </location>
</feature>
<dbReference type="GO" id="GO:0005886">
    <property type="term" value="C:plasma membrane"/>
    <property type="evidence" value="ECO:0007669"/>
    <property type="project" value="UniProtKB-SubCell"/>
</dbReference>
<evidence type="ECO:0000313" key="12">
    <source>
        <dbReference type="EMBL" id="RLM19440.1"/>
    </source>
</evidence>
<evidence type="ECO:0000259" key="11">
    <source>
        <dbReference type="Pfam" id="PF12693"/>
    </source>
</evidence>
<name>A0A421DKC6_9GAMM</name>
<dbReference type="InterPro" id="IPR043129">
    <property type="entry name" value="ATPase_NBD"/>
</dbReference>
<evidence type="ECO:0000256" key="5">
    <source>
        <dbReference type="ARBA" id="ARBA00022519"/>
    </source>
</evidence>
<keyword evidence="3" id="KW-0813">Transport</keyword>
<evidence type="ECO:0000256" key="1">
    <source>
        <dbReference type="ARBA" id="ARBA00004377"/>
    </source>
</evidence>
<comment type="similarity">
    <text evidence="2">Belongs to the GSP L family.</text>
</comment>
<dbReference type="InterPro" id="IPR007812">
    <property type="entry name" value="T2SS_protein-GspL"/>
</dbReference>
<dbReference type="SUPFAM" id="SSF53067">
    <property type="entry name" value="Actin-like ATPase domain"/>
    <property type="match status" value="2"/>
</dbReference>
<dbReference type="Gene3D" id="3.30.420.380">
    <property type="match status" value="1"/>
</dbReference>
<dbReference type="Gene3D" id="3.30.1360.100">
    <property type="entry name" value="General secretion pathway protein M, EpsM"/>
    <property type="match status" value="1"/>
</dbReference>
<accession>A0A421DKC6</accession>
<dbReference type="Proteomes" id="UP000285648">
    <property type="component" value="Unassembled WGS sequence"/>
</dbReference>